<evidence type="ECO:0000313" key="4">
    <source>
        <dbReference type="EMBL" id="EXJ67895.1"/>
    </source>
</evidence>
<gene>
    <name evidence="4" type="ORF">A1O5_09242</name>
</gene>
<dbReference type="RefSeq" id="XP_007748011.1">
    <property type="nucleotide sequence ID" value="XM_007749821.1"/>
</dbReference>
<dbReference type="SUPFAM" id="SSF56024">
    <property type="entry name" value="Phospholipase D/nuclease"/>
    <property type="match status" value="2"/>
</dbReference>
<dbReference type="PANTHER" id="PTHR21248">
    <property type="entry name" value="CARDIOLIPIN SYNTHASE"/>
    <property type="match status" value="1"/>
</dbReference>
<feature type="compositionally biased region" description="Low complexity" evidence="2">
    <location>
        <begin position="249"/>
        <end position="269"/>
    </location>
</feature>
<feature type="coiled-coil region" evidence="1">
    <location>
        <begin position="394"/>
        <end position="421"/>
    </location>
</feature>
<evidence type="ECO:0000256" key="2">
    <source>
        <dbReference type="SAM" id="MobiDB-lite"/>
    </source>
</evidence>
<dbReference type="PROSITE" id="PS50035">
    <property type="entry name" value="PLD"/>
    <property type="match status" value="2"/>
</dbReference>
<dbReference type="GO" id="GO:0030572">
    <property type="term" value="F:phosphatidyltransferase activity"/>
    <property type="evidence" value="ECO:0007669"/>
    <property type="project" value="UniProtKB-ARBA"/>
</dbReference>
<feature type="region of interest" description="Disordered" evidence="2">
    <location>
        <begin position="233"/>
        <end position="269"/>
    </location>
</feature>
<dbReference type="GeneID" id="19193938"/>
<protein>
    <recommendedName>
        <fullName evidence="3">PLD phosphodiesterase domain-containing protein</fullName>
    </recommendedName>
</protein>
<evidence type="ECO:0000313" key="5">
    <source>
        <dbReference type="Proteomes" id="UP000019471"/>
    </source>
</evidence>
<sequence>MEGEEPLVQPAQQQWQYMTASPGFSAAYIDEISQGRRTLSSTAPSPSHHLPQSLTTGTGASIYKSAIIPAIRAAQNEVVLATCFWAAASTARTQICEALKDLSRRVLATSTSSSSSSSSRKVSVQICFSSCSLARNMLLPTPRDGQFYQAASWGKLLGLPEPDEVKGLELRVVRKFFWPWGILHSKYVIVDRTLAIFPSCNVSWERWFEVAISLTGPVVDHLRQFHADFWEKGTPPPLPECPDPPPHPTAAADPNTPAPTTLLPSPHTPAALPNHLQPRVLLGRFPCLPSAPLTFPPTPLLKATHHLLSTARTRIVILTPNLTEPAVLECLAEALGRGVRVCIWTNRTLMTAEQLVTAGTTTPRCIRKLRSRAQRAGASGLLETFFFDADDGPGAQLQRRLVLRENERDDAENEIEQDEGQGQESIPVKLHAKVTIVDDERILLGSGNMDAASWKTSQELGVLVESRAVVDEFKRLWTYSKL</sequence>
<feature type="domain" description="PLD phosphodiesterase" evidence="3">
    <location>
        <begin position="426"/>
        <end position="453"/>
    </location>
</feature>
<comment type="caution">
    <text evidence="4">The sequence shown here is derived from an EMBL/GenBank/DDBJ whole genome shotgun (WGS) entry which is preliminary data.</text>
</comment>
<dbReference type="STRING" id="1182543.W9WSD0"/>
<dbReference type="GO" id="GO:0032049">
    <property type="term" value="P:cardiolipin biosynthetic process"/>
    <property type="evidence" value="ECO:0007669"/>
    <property type="project" value="UniProtKB-ARBA"/>
</dbReference>
<dbReference type="EMBL" id="AMGX01000015">
    <property type="protein sequence ID" value="EXJ67895.1"/>
    <property type="molecule type" value="Genomic_DNA"/>
</dbReference>
<dbReference type="SMART" id="SM00155">
    <property type="entry name" value="PLDc"/>
    <property type="match status" value="2"/>
</dbReference>
<dbReference type="Proteomes" id="UP000019471">
    <property type="component" value="Unassembled WGS sequence"/>
</dbReference>
<dbReference type="HOGENOM" id="CLU_030268_0_0_1"/>
<dbReference type="InterPro" id="IPR025202">
    <property type="entry name" value="PLD-like_dom"/>
</dbReference>
<feature type="domain" description="PLD phosphodiesterase" evidence="3">
    <location>
        <begin position="179"/>
        <end position="206"/>
    </location>
</feature>
<dbReference type="eggNOG" id="ENOG502RYWJ">
    <property type="taxonomic scope" value="Eukaryota"/>
</dbReference>
<keyword evidence="1" id="KW-0175">Coiled coil</keyword>
<dbReference type="Pfam" id="PF13091">
    <property type="entry name" value="PLDc_2"/>
    <property type="match status" value="1"/>
</dbReference>
<proteinExistence type="predicted"/>
<organism evidence="4 5">
    <name type="scientific">Cladophialophora psammophila CBS 110553</name>
    <dbReference type="NCBI Taxonomy" id="1182543"/>
    <lineage>
        <taxon>Eukaryota</taxon>
        <taxon>Fungi</taxon>
        <taxon>Dikarya</taxon>
        <taxon>Ascomycota</taxon>
        <taxon>Pezizomycotina</taxon>
        <taxon>Eurotiomycetes</taxon>
        <taxon>Chaetothyriomycetidae</taxon>
        <taxon>Chaetothyriales</taxon>
        <taxon>Herpotrichiellaceae</taxon>
        <taxon>Cladophialophora</taxon>
    </lineage>
</organism>
<keyword evidence="5" id="KW-1185">Reference proteome</keyword>
<dbReference type="OrthoDB" id="9997422at2759"/>
<reference evidence="4 5" key="1">
    <citation type="submission" date="2013-03" db="EMBL/GenBank/DDBJ databases">
        <title>The Genome Sequence of Cladophialophora psammophila CBS 110553.</title>
        <authorList>
            <consortium name="The Broad Institute Genomics Platform"/>
            <person name="Cuomo C."/>
            <person name="de Hoog S."/>
            <person name="Gorbushina A."/>
            <person name="Walker B."/>
            <person name="Young S.K."/>
            <person name="Zeng Q."/>
            <person name="Gargeya S."/>
            <person name="Fitzgerald M."/>
            <person name="Haas B."/>
            <person name="Abouelleil A."/>
            <person name="Allen A.W."/>
            <person name="Alvarado L."/>
            <person name="Arachchi H.M."/>
            <person name="Berlin A.M."/>
            <person name="Chapman S.B."/>
            <person name="Gainer-Dewar J."/>
            <person name="Goldberg J."/>
            <person name="Griggs A."/>
            <person name="Gujja S."/>
            <person name="Hansen M."/>
            <person name="Howarth C."/>
            <person name="Imamovic A."/>
            <person name="Ireland A."/>
            <person name="Larimer J."/>
            <person name="McCowan C."/>
            <person name="Murphy C."/>
            <person name="Pearson M."/>
            <person name="Poon T.W."/>
            <person name="Priest M."/>
            <person name="Roberts A."/>
            <person name="Saif S."/>
            <person name="Shea T."/>
            <person name="Sisk P."/>
            <person name="Sykes S."/>
            <person name="Wortman J."/>
            <person name="Nusbaum C."/>
            <person name="Birren B."/>
        </authorList>
    </citation>
    <scope>NUCLEOTIDE SEQUENCE [LARGE SCALE GENOMIC DNA]</scope>
    <source>
        <strain evidence="4 5">CBS 110553</strain>
    </source>
</reference>
<evidence type="ECO:0000259" key="3">
    <source>
        <dbReference type="PROSITE" id="PS50035"/>
    </source>
</evidence>
<feature type="compositionally biased region" description="Pro residues" evidence="2">
    <location>
        <begin position="234"/>
        <end position="248"/>
    </location>
</feature>
<dbReference type="PANTHER" id="PTHR21248:SF11">
    <property type="entry name" value="PLD PHOSPHODIESTERASE DOMAIN-CONTAINING PROTEIN"/>
    <property type="match status" value="1"/>
</dbReference>
<dbReference type="AlphaFoldDB" id="W9WSD0"/>
<dbReference type="InterPro" id="IPR001736">
    <property type="entry name" value="PLipase_D/transphosphatidylase"/>
</dbReference>
<dbReference type="CDD" id="cd00138">
    <property type="entry name" value="PLDc_SF"/>
    <property type="match status" value="1"/>
</dbReference>
<evidence type="ECO:0000256" key="1">
    <source>
        <dbReference type="SAM" id="Coils"/>
    </source>
</evidence>
<name>W9WSD0_9EURO</name>
<accession>W9WSD0</accession>
<dbReference type="Gene3D" id="3.30.870.10">
    <property type="entry name" value="Endonuclease Chain A"/>
    <property type="match status" value="2"/>
</dbReference>